<evidence type="ECO:0000313" key="2">
    <source>
        <dbReference type="Proteomes" id="UP001174909"/>
    </source>
</evidence>
<dbReference type="EMBL" id="CASHTH010002642">
    <property type="protein sequence ID" value="CAI8033132.1"/>
    <property type="molecule type" value="Genomic_DNA"/>
</dbReference>
<organism evidence="1 2">
    <name type="scientific">Geodia barretti</name>
    <name type="common">Barrett's horny sponge</name>
    <dbReference type="NCBI Taxonomy" id="519541"/>
    <lineage>
        <taxon>Eukaryota</taxon>
        <taxon>Metazoa</taxon>
        <taxon>Porifera</taxon>
        <taxon>Demospongiae</taxon>
        <taxon>Heteroscleromorpha</taxon>
        <taxon>Tetractinellida</taxon>
        <taxon>Astrophorina</taxon>
        <taxon>Geodiidae</taxon>
        <taxon>Geodia</taxon>
    </lineage>
</organism>
<proteinExistence type="predicted"/>
<dbReference type="AlphaFoldDB" id="A0AA35X0C9"/>
<keyword evidence="2" id="KW-1185">Reference proteome</keyword>
<accession>A0AA35X0C9</accession>
<evidence type="ECO:0000313" key="1">
    <source>
        <dbReference type="EMBL" id="CAI8033132.1"/>
    </source>
</evidence>
<comment type="caution">
    <text evidence="1">The sequence shown here is derived from an EMBL/GenBank/DDBJ whole genome shotgun (WGS) entry which is preliminary data.</text>
</comment>
<reference evidence="1" key="1">
    <citation type="submission" date="2023-03" db="EMBL/GenBank/DDBJ databases">
        <authorList>
            <person name="Steffen K."/>
            <person name="Cardenas P."/>
        </authorList>
    </citation>
    <scope>NUCLEOTIDE SEQUENCE</scope>
</reference>
<name>A0AA35X0C9_GEOBA</name>
<protein>
    <submittedName>
        <fullName evidence="1">Uncharacterized protein</fullName>
    </submittedName>
</protein>
<sequence>MWYIHQTIGTNTYIQIYIHIRSHLLGLPPVVKERSLVGVGVVGTHGFPLSLLHLNTRRNSLQMKGRSLLVNLSHPSLRLRLYLEGIVLGVCREFVLPSLAVFPEDRVRRGREELDFSSSVLFLSPPVVGGHEAPYLPTVVVVTHTVRHYHGNYDENNNRHADTDANYQSATQSLM</sequence>
<dbReference type="Proteomes" id="UP001174909">
    <property type="component" value="Unassembled WGS sequence"/>
</dbReference>
<gene>
    <name evidence="1" type="ORF">GBAR_LOCUS18686</name>
</gene>